<dbReference type="SMART" id="SM00954">
    <property type="entry name" value="RelA_SpoT"/>
    <property type="match status" value="1"/>
</dbReference>
<dbReference type="EMBL" id="SDCM01000102">
    <property type="protein sequence ID" value="TCX58890.1"/>
    <property type="molecule type" value="Genomic_DNA"/>
</dbReference>
<reference evidence="2" key="1">
    <citation type="submission" date="2019-01" db="EMBL/GenBank/DDBJ databases">
        <authorList>
            <person name="Lista F."/>
            <person name="Anselmo A."/>
        </authorList>
    </citation>
    <scope>NUCLEOTIDE SEQUENCE</scope>
    <source>
        <strain evidence="2">10S</strain>
    </source>
</reference>
<dbReference type="SUPFAM" id="SSF81301">
    <property type="entry name" value="Nucleotidyltransferase"/>
    <property type="match status" value="1"/>
</dbReference>
<dbReference type="AlphaFoldDB" id="A0A483KBT4"/>
<sequence>MYVLSVSKKEIGRAGDRLVTQHGLSERYKEEDVQILHEWRMLHLYPLSRIRFYLERDAVSLNKNALLSSRIKRLPSIVTKLARFPEMKLNKMQDLGGCRAILDNIDQVYALVDKIKSARFSHELVRTDDYMRNVKDSGYRSFHMVYSFQNKKYPSLNSLRIEMQIRTAIQHSWATAVEMVGLFRKESLKSGFGDIKWLRFFELVSELFYKIENKESSGSYIAISEELRYLSEELNVFNILTAYNAVVSHIEGSEKYNKGLCIIVVDTVKRNINIKNFENNNHAQAASVYVESEKYCAENKGCEVAMVSVSSISELKSAYPAYFLDTKTFLNNLSRFVF</sequence>
<dbReference type="InterPro" id="IPR043519">
    <property type="entry name" value="NT_sf"/>
</dbReference>
<dbReference type="InterPro" id="IPR007685">
    <property type="entry name" value="RelA_SpoT"/>
</dbReference>
<accession>A0A483KBT4</accession>
<dbReference type="Gene3D" id="3.30.460.10">
    <property type="entry name" value="Beta Polymerase, domain 2"/>
    <property type="match status" value="1"/>
</dbReference>
<organism evidence="2">
    <name type="scientific">Klebsiella pneumoniae</name>
    <dbReference type="NCBI Taxonomy" id="573"/>
    <lineage>
        <taxon>Bacteria</taxon>
        <taxon>Pseudomonadati</taxon>
        <taxon>Pseudomonadota</taxon>
        <taxon>Gammaproteobacteria</taxon>
        <taxon>Enterobacterales</taxon>
        <taxon>Enterobacteriaceae</taxon>
        <taxon>Klebsiella/Raoultella group</taxon>
        <taxon>Klebsiella</taxon>
        <taxon>Klebsiella pneumoniae complex</taxon>
    </lineage>
</organism>
<dbReference type="PANTHER" id="PTHR47837">
    <property type="entry name" value="GTP PYROPHOSPHOKINASE YJBM"/>
    <property type="match status" value="1"/>
</dbReference>
<name>A0A483KBT4_KLEPN</name>
<evidence type="ECO:0000313" key="2">
    <source>
        <dbReference type="EMBL" id="TCX58890.1"/>
    </source>
</evidence>
<evidence type="ECO:0000259" key="1">
    <source>
        <dbReference type="SMART" id="SM00954"/>
    </source>
</evidence>
<dbReference type="GO" id="GO:0015969">
    <property type="term" value="P:guanosine tetraphosphate metabolic process"/>
    <property type="evidence" value="ECO:0007669"/>
    <property type="project" value="InterPro"/>
</dbReference>
<comment type="caution">
    <text evidence="2">The sequence shown here is derived from an EMBL/GenBank/DDBJ whole genome shotgun (WGS) entry which is preliminary data.</text>
</comment>
<dbReference type="CDD" id="cd05399">
    <property type="entry name" value="NT_Rel-Spo_like"/>
    <property type="match status" value="1"/>
</dbReference>
<proteinExistence type="predicted"/>
<dbReference type="PANTHER" id="PTHR47837:SF1">
    <property type="entry name" value="GTP PYROPHOSPHOKINASE YJBM"/>
    <property type="match status" value="1"/>
</dbReference>
<dbReference type="Pfam" id="PF04607">
    <property type="entry name" value="RelA_SpoT"/>
    <property type="match status" value="1"/>
</dbReference>
<gene>
    <name evidence="2" type="ORF">ETE64_26550</name>
</gene>
<dbReference type="InterPro" id="IPR052366">
    <property type="entry name" value="GTP_Pyrophosphokinase"/>
</dbReference>
<feature type="domain" description="RelA/SpoT" evidence="1">
    <location>
        <begin position="69"/>
        <end position="188"/>
    </location>
</feature>
<protein>
    <recommendedName>
        <fullName evidence="1">RelA/SpoT domain-containing protein</fullName>
    </recommendedName>
</protein>
<dbReference type="RefSeq" id="WP_114268923.1">
    <property type="nucleotide sequence ID" value="NZ_CAKLNY010000005.1"/>
</dbReference>